<dbReference type="InterPro" id="IPR050921">
    <property type="entry name" value="T4SS_GSP_E_ATPase"/>
</dbReference>
<dbReference type="Gene3D" id="3.30.450.90">
    <property type="match status" value="1"/>
</dbReference>
<organism evidence="3 4">
    <name type="scientific">Pengzhenrongella frigida</name>
    <dbReference type="NCBI Taxonomy" id="1259133"/>
    <lineage>
        <taxon>Bacteria</taxon>
        <taxon>Bacillati</taxon>
        <taxon>Actinomycetota</taxon>
        <taxon>Actinomycetes</taxon>
        <taxon>Micrococcales</taxon>
        <taxon>Pengzhenrongella</taxon>
    </lineage>
</organism>
<evidence type="ECO:0000313" key="3">
    <source>
        <dbReference type="EMBL" id="RYV52909.1"/>
    </source>
</evidence>
<evidence type="ECO:0000256" key="1">
    <source>
        <dbReference type="ARBA" id="ARBA00006611"/>
    </source>
</evidence>
<dbReference type="OrthoDB" id="9805147at2"/>
<dbReference type="SMART" id="SM00382">
    <property type="entry name" value="AAA"/>
    <property type="match status" value="1"/>
</dbReference>
<dbReference type="NCBIfam" id="TIGR01420">
    <property type="entry name" value="pilT_fam"/>
    <property type="match status" value="1"/>
</dbReference>
<name>A0A4Q5N3T3_9MICO</name>
<dbReference type="Proteomes" id="UP000293764">
    <property type="component" value="Unassembled WGS sequence"/>
</dbReference>
<dbReference type="InterPro" id="IPR006321">
    <property type="entry name" value="PilT/PilU"/>
</dbReference>
<dbReference type="Gene3D" id="3.40.50.300">
    <property type="entry name" value="P-loop containing nucleotide triphosphate hydrolases"/>
    <property type="match status" value="1"/>
</dbReference>
<comment type="caution">
    <text evidence="3">The sequence shown here is derived from an EMBL/GenBank/DDBJ whole genome shotgun (WGS) entry which is preliminary data.</text>
</comment>
<dbReference type="Pfam" id="PF00437">
    <property type="entry name" value="T2SSE"/>
    <property type="match status" value="1"/>
</dbReference>
<sequence length="383" mass="41611">MSNPVEDGDLDLNAALVAMVQAGASDLHLTVHSPPMIRIEGSLRPLEGFDQLKPESLQRSLYAVLTQRQRETFEADLEFDFAYALRGVARFRVNLYQQRDSLGAAFRVIPYEIKPLGELGMPPVVGTFAGLPRGLVLVTGPTGSGKSTTLASIVDLANRTRTDHIMTVEDPIEFLHRHKKSLINQREVGTDTHSFAAALKHVLRQDPDIILVGEMRDLETIAVALTAAETGHLVFATLHTQDAAQTIDRIIDVFPSHQQAQVRTQLASGIQAVVCQTLCKRADGPGRAVATEVLIATPAIRNLIREGKTHQIYSAMQAGAQHGMHTMDQHLAELVKTGKITYEVGLEKCQHIADFNQLTGRFSGGSQGAAGLGGSSAFPEQVY</sequence>
<proteinExistence type="inferred from homology"/>
<dbReference type="InterPro" id="IPR003593">
    <property type="entry name" value="AAA+_ATPase"/>
</dbReference>
<keyword evidence="4" id="KW-1185">Reference proteome</keyword>
<dbReference type="InterPro" id="IPR027417">
    <property type="entry name" value="P-loop_NTPase"/>
</dbReference>
<dbReference type="InterPro" id="IPR001482">
    <property type="entry name" value="T2SS/T4SS_dom"/>
</dbReference>
<comment type="similarity">
    <text evidence="1">Belongs to the GSP E family.</text>
</comment>
<evidence type="ECO:0000313" key="4">
    <source>
        <dbReference type="Proteomes" id="UP000293764"/>
    </source>
</evidence>
<dbReference type="SUPFAM" id="SSF52540">
    <property type="entry name" value="P-loop containing nucleoside triphosphate hydrolases"/>
    <property type="match status" value="1"/>
</dbReference>
<dbReference type="GO" id="GO:0005524">
    <property type="term" value="F:ATP binding"/>
    <property type="evidence" value="ECO:0007669"/>
    <property type="project" value="InterPro"/>
</dbReference>
<dbReference type="AlphaFoldDB" id="A0A4Q5N3T3"/>
<accession>A0A4Q5N3T3</accession>
<evidence type="ECO:0000259" key="2">
    <source>
        <dbReference type="PROSITE" id="PS00662"/>
    </source>
</evidence>
<feature type="domain" description="Bacterial type II secretion system protein E" evidence="2">
    <location>
        <begin position="203"/>
        <end position="217"/>
    </location>
</feature>
<protein>
    <submittedName>
        <fullName evidence="3">Type IV pilus twitching motility protein PilT</fullName>
    </submittedName>
</protein>
<dbReference type="CDD" id="cd01131">
    <property type="entry name" value="PilT"/>
    <property type="match status" value="1"/>
</dbReference>
<dbReference type="EMBL" id="SDWW01000002">
    <property type="protein sequence ID" value="RYV52909.1"/>
    <property type="molecule type" value="Genomic_DNA"/>
</dbReference>
<dbReference type="PROSITE" id="PS00662">
    <property type="entry name" value="T2SP_E"/>
    <property type="match status" value="1"/>
</dbReference>
<dbReference type="PANTHER" id="PTHR30486">
    <property type="entry name" value="TWITCHING MOTILITY PROTEIN PILT"/>
    <property type="match status" value="1"/>
</dbReference>
<dbReference type="GO" id="GO:0016887">
    <property type="term" value="F:ATP hydrolysis activity"/>
    <property type="evidence" value="ECO:0007669"/>
    <property type="project" value="InterPro"/>
</dbReference>
<gene>
    <name evidence="3" type="ORF">EUA98_01330</name>
</gene>
<reference evidence="3 4" key="1">
    <citation type="submission" date="2019-01" db="EMBL/GenBank/DDBJ databases">
        <title>Novel species of Cellulomonas.</title>
        <authorList>
            <person name="Liu Q."/>
            <person name="Xin Y.-H."/>
        </authorList>
    </citation>
    <scope>NUCLEOTIDE SEQUENCE [LARGE SCALE GENOMIC DNA]</scope>
    <source>
        <strain evidence="3 4">HLT2-17</strain>
    </source>
</reference>